<proteinExistence type="predicted"/>
<evidence type="ECO:0000256" key="3">
    <source>
        <dbReference type="ARBA" id="ARBA00022692"/>
    </source>
</evidence>
<protein>
    <recommendedName>
        <fullName evidence="10">t-SNARE coiled-coil homology domain-containing protein</fullName>
    </recommendedName>
</protein>
<evidence type="ECO:0000256" key="6">
    <source>
        <dbReference type="ARBA" id="ARBA00023136"/>
    </source>
</evidence>
<dbReference type="CDD" id="cd15859">
    <property type="entry name" value="SNARE_SYN8"/>
    <property type="match status" value="1"/>
</dbReference>
<feature type="coiled-coil region" evidence="7">
    <location>
        <begin position="187"/>
        <end position="214"/>
    </location>
</feature>
<dbReference type="PROSITE" id="PS50192">
    <property type="entry name" value="T_SNARE"/>
    <property type="match status" value="1"/>
</dbReference>
<dbReference type="GO" id="GO:0012505">
    <property type="term" value="C:endomembrane system"/>
    <property type="evidence" value="ECO:0007669"/>
    <property type="project" value="UniProtKB-ARBA"/>
</dbReference>
<accession>A0A7R9XXW4</accession>
<comment type="subcellular location">
    <subcellularLocation>
        <location evidence="1">Membrane</location>
        <topology evidence="1">Single-pass membrane protein</topology>
    </subcellularLocation>
</comment>
<organism evidence="11">
    <name type="scientific">Prasinoderma coloniale</name>
    <dbReference type="NCBI Taxonomy" id="156133"/>
    <lineage>
        <taxon>Eukaryota</taxon>
        <taxon>Viridiplantae</taxon>
        <taxon>Prasinodermophyta</taxon>
        <taxon>Prasinodermophyceae</taxon>
        <taxon>Prasinodermales</taxon>
        <taxon>Prasinodermaceae</taxon>
        <taxon>Prasinoderma</taxon>
    </lineage>
</organism>
<keyword evidence="2" id="KW-0813">Transport</keyword>
<evidence type="ECO:0000256" key="4">
    <source>
        <dbReference type="ARBA" id="ARBA00022927"/>
    </source>
</evidence>
<keyword evidence="7" id="KW-0175">Coiled coil</keyword>
<evidence type="ECO:0000256" key="5">
    <source>
        <dbReference type="ARBA" id="ARBA00022989"/>
    </source>
</evidence>
<keyword evidence="6 9" id="KW-0472">Membrane</keyword>
<feature type="region of interest" description="Disordered" evidence="8">
    <location>
        <begin position="104"/>
        <end position="135"/>
    </location>
</feature>
<keyword evidence="3 9" id="KW-0812">Transmembrane</keyword>
<dbReference type="GO" id="GO:0005737">
    <property type="term" value="C:cytoplasm"/>
    <property type="evidence" value="ECO:0007669"/>
    <property type="project" value="UniProtKB-ARBA"/>
</dbReference>
<dbReference type="GO" id="GO:0015031">
    <property type="term" value="P:protein transport"/>
    <property type="evidence" value="ECO:0007669"/>
    <property type="project" value="UniProtKB-KW"/>
</dbReference>
<evidence type="ECO:0000313" key="11">
    <source>
        <dbReference type="EMBL" id="CAD8232799.1"/>
    </source>
</evidence>
<feature type="compositionally biased region" description="Low complexity" evidence="8">
    <location>
        <begin position="118"/>
        <end position="128"/>
    </location>
</feature>
<feature type="transmembrane region" description="Helical" evidence="9">
    <location>
        <begin position="219"/>
        <end position="239"/>
    </location>
</feature>
<dbReference type="EMBL" id="HBDZ01003494">
    <property type="protein sequence ID" value="CAD8232799.1"/>
    <property type="molecule type" value="Transcribed_RNA"/>
</dbReference>
<feature type="domain" description="T-SNARE coiled-coil homology" evidence="10">
    <location>
        <begin position="149"/>
        <end position="211"/>
    </location>
</feature>
<gene>
    <name evidence="11" type="ORF">PCOL08062_LOCUS2703</name>
</gene>
<sequence length="242" mass="26111">MSSQDAAQAWLRDLDEAKALEAEANAALGQRSSALAANDEQQAAKLASQARRRCNALRARLDALAAALRSPRLAGACTERELQRRADMVERMRARADALGGLIARPRNGGGGGDRDALVGGSSSLSSGPAEETERTAGLDNQGLLAMQEQVMAEQDGQLDELSRIVGSTRHIALAVNEELDVHNALLDDLDRDAEATQYTLKRAQRRLKNLMSKATSNWTLLLVIMLVIALIMLSLFAFHVV</sequence>
<name>A0A7R9XXW4_9VIRI</name>
<dbReference type="AlphaFoldDB" id="A0A7R9XXW4"/>
<evidence type="ECO:0000256" key="8">
    <source>
        <dbReference type="SAM" id="MobiDB-lite"/>
    </source>
</evidence>
<dbReference type="SUPFAM" id="SSF58038">
    <property type="entry name" value="SNARE fusion complex"/>
    <property type="match status" value="1"/>
</dbReference>
<dbReference type="Gene3D" id="1.20.5.110">
    <property type="match status" value="1"/>
</dbReference>
<dbReference type="SMART" id="SM00397">
    <property type="entry name" value="t_SNARE"/>
    <property type="match status" value="1"/>
</dbReference>
<evidence type="ECO:0000256" key="9">
    <source>
        <dbReference type="SAM" id="Phobius"/>
    </source>
</evidence>
<evidence type="ECO:0000256" key="2">
    <source>
        <dbReference type="ARBA" id="ARBA00022448"/>
    </source>
</evidence>
<dbReference type="GO" id="GO:0016020">
    <property type="term" value="C:membrane"/>
    <property type="evidence" value="ECO:0007669"/>
    <property type="project" value="UniProtKB-SubCell"/>
</dbReference>
<dbReference type="InterPro" id="IPR000727">
    <property type="entry name" value="T_SNARE_dom"/>
</dbReference>
<evidence type="ECO:0000256" key="1">
    <source>
        <dbReference type="ARBA" id="ARBA00004167"/>
    </source>
</evidence>
<keyword evidence="4" id="KW-0653">Protein transport</keyword>
<evidence type="ECO:0000259" key="10">
    <source>
        <dbReference type="PROSITE" id="PS50192"/>
    </source>
</evidence>
<dbReference type="PANTHER" id="PTHR12791">
    <property type="entry name" value="GOLGI SNARE BET1-RELATED"/>
    <property type="match status" value="1"/>
</dbReference>
<reference evidence="11" key="1">
    <citation type="submission" date="2021-01" db="EMBL/GenBank/DDBJ databases">
        <authorList>
            <person name="Corre E."/>
            <person name="Pelletier E."/>
            <person name="Niang G."/>
            <person name="Scheremetjew M."/>
            <person name="Finn R."/>
            <person name="Kale V."/>
            <person name="Holt S."/>
            <person name="Cochrane G."/>
            <person name="Meng A."/>
            <person name="Brown T."/>
            <person name="Cohen L."/>
        </authorList>
    </citation>
    <scope>NUCLEOTIDE SEQUENCE</scope>
    <source>
        <strain evidence="11">CCMP1413</strain>
    </source>
</reference>
<keyword evidence="5 9" id="KW-1133">Transmembrane helix</keyword>
<evidence type="ECO:0000256" key="7">
    <source>
        <dbReference type="SAM" id="Coils"/>
    </source>
</evidence>